<comment type="caution">
    <text evidence="1">The sequence shown here is derived from an EMBL/GenBank/DDBJ whole genome shotgun (WGS) entry which is preliminary data.</text>
</comment>
<organism evidence="1 2">
    <name type="scientific">Mauremys mutica</name>
    <name type="common">yellowpond turtle</name>
    <dbReference type="NCBI Taxonomy" id="74926"/>
    <lineage>
        <taxon>Eukaryota</taxon>
        <taxon>Metazoa</taxon>
        <taxon>Chordata</taxon>
        <taxon>Craniata</taxon>
        <taxon>Vertebrata</taxon>
        <taxon>Euteleostomi</taxon>
        <taxon>Archelosauria</taxon>
        <taxon>Testudinata</taxon>
        <taxon>Testudines</taxon>
        <taxon>Cryptodira</taxon>
        <taxon>Durocryptodira</taxon>
        <taxon>Testudinoidea</taxon>
        <taxon>Geoemydidae</taxon>
        <taxon>Geoemydinae</taxon>
        <taxon>Mauremys</taxon>
    </lineage>
</organism>
<protein>
    <submittedName>
        <fullName evidence="1">Uncharacterized protein</fullName>
    </submittedName>
</protein>
<evidence type="ECO:0000313" key="2">
    <source>
        <dbReference type="Proteomes" id="UP000827986"/>
    </source>
</evidence>
<name>A0A9D3XHP8_9SAUR</name>
<dbReference type="AlphaFoldDB" id="A0A9D3XHP8"/>
<dbReference type="EMBL" id="JAHDVG010000469">
    <property type="protein sequence ID" value="KAH1180769.1"/>
    <property type="molecule type" value="Genomic_DNA"/>
</dbReference>
<sequence>MLMGLVWGLGISTPPVGPLAPLSPQLTWKTPLLRPTPSFPCCSSQQLPRPSLSSLCPAMQTAGGAPGRTIVRCTETAGSFPTQRPSQHLNELWGETDYGCLPVPDVPGPGKAWCSHMYVPSTA</sequence>
<accession>A0A9D3XHP8</accession>
<reference evidence="1" key="1">
    <citation type="submission" date="2021-09" db="EMBL/GenBank/DDBJ databases">
        <title>The genome of Mauremys mutica provides insights into the evolution of semi-aquatic lifestyle.</title>
        <authorList>
            <person name="Gong S."/>
            <person name="Gao Y."/>
        </authorList>
    </citation>
    <scope>NUCLEOTIDE SEQUENCE</scope>
    <source>
        <strain evidence="1">MM-2020</strain>
        <tissue evidence="1">Muscle</tissue>
    </source>
</reference>
<evidence type="ECO:0000313" key="1">
    <source>
        <dbReference type="EMBL" id="KAH1180769.1"/>
    </source>
</evidence>
<keyword evidence="2" id="KW-1185">Reference proteome</keyword>
<gene>
    <name evidence="1" type="ORF">KIL84_001703</name>
</gene>
<proteinExistence type="predicted"/>
<dbReference type="Proteomes" id="UP000827986">
    <property type="component" value="Unassembled WGS sequence"/>
</dbReference>